<keyword evidence="2" id="KW-0238">DNA-binding</keyword>
<feature type="transmembrane region" description="Helical" evidence="4">
    <location>
        <begin position="192"/>
        <end position="210"/>
    </location>
</feature>
<gene>
    <name evidence="6" type="ORF">D1164_17960</name>
</gene>
<dbReference type="InterPro" id="IPR018060">
    <property type="entry name" value="HTH_AraC"/>
</dbReference>
<keyword evidence="4" id="KW-0812">Transmembrane</keyword>
<evidence type="ECO:0000256" key="2">
    <source>
        <dbReference type="ARBA" id="ARBA00023125"/>
    </source>
</evidence>
<dbReference type="GO" id="GO:0043565">
    <property type="term" value="F:sequence-specific DNA binding"/>
    <property type="evidence" value="ECO:0007669"/>
    <property type="project" value="InterPro"/>
</dbReference>
<evidence type="ECO:0000256" key="1">
    <source>
        <dbReference type="ARBA" id="ARBA00023015"/>
    </source>
</evidence>
<dbReference type="OrthoDB" id="1117518at2"/>
<reference evidence="6 7" key="1">
    <citation type="journal article" date="2015" name="Int. J. Syst. Evol. Microbiol.">
        <title>Mariniphaga sediminis sp. nov., isolated from coastal sediment.</title>
        <authorList>
            <person name="Wang F.Q."/>
            <person name="Shen Q.Y."/>
            <person name="Chen G.J."/>
            <person name="Du Z.J."/>
        </authorList>
    </citation>
    <scope>NUCLEOTIDE SEQUENCE [LARGE SCALE GENOMIC DNA]</scope>
    <source>
        <strain evidence="6 7">SY21</strain>
    </source>
</reference>
<dbReference type="PROSITE" id="PS01124">
    <property type="entry name" value="HTH_ARAC_FAMILY_2"/>
    <property type="match status" value="1"/>
</dbReference>
<keyword evidence="7" id="KW-1185">Reference proteome</keyword>
<organism evidence="6 7">
    <name type="scientific">Mariniphaga sediminis</name>
    <dbReference type="NCBI Taxonomy" id="1628158"/>
    <lineage>
        <taxon>Bacteria</taxon>
        <taxon>Pseudomonadati</taxon>
        <taxon>Bacteroidota</taxon>
        <taxon>Bacteroidia</taxon>
        <taxon>Marinilabiliales</taxon>
        <taxon>Prolixibacteraceae</taxon>
        <taxon>Mariniphaga</taxon>
    </lineage>
</organism>
<keyword evidence="1" id="KW-0805">Transcription regulation</keyword>
<protein>
    <submittedName>
        <fullName evidence="6">Helix-turn-helix domain-containing protein</fullName>
    </submittedName>
</protein>
<keyword evidence="4" id="KW-0472">Membrane</keyword>
<name>A0A399D0D6_9BACT</name>
<evidence type="ECO:0000313" key="7">
    <source>
        <dbReference type="Proteomes" id="UP000266441"/>
    </source>
</evidence>
<dbReference type="GO" id="GO:0003700">
    <property type="term" value="F:DNA-binding transcription factor activity"/>
    <property type="evidence" value="ECO:0007669"/>
    <property type="project" value="InterPro"/>
</dbReference>
<keyword evidence="4" id="KW-1133">Transmembrane helix</keyword>
<feature type="transmembrane region" description="Helical" evidence="4">
    <location>
        <begin position="222"/>
        <end position="247"/>
    </location>
</feature>
<keyword evidence="3" id="KW-0804">Transcription</keyword>
<dbReference type="Proteomes" id="UP000266441">
    <property type="component" value="Unassembled WGS sequence"/>
</dbReference>
<feature type="transmembrane region" description="Helical" evidence="4">
    <location>
        <begin position="152"/>
        <end position="171"/>
    </location>
</feature>
<accession>A0A399D0D6</accession>
<dbReference type="AlphaFoldDB" id="A0A399D0D6"/>
<evidence type="ECO:0000256" key="3">
    <source>
        <dbReference type="ARBA" id="ARBA00023163"/>
    </source>
</evidence>
<feature type="transmembrane region" description="Helical" evidence="4">
    <location>
        <begin position="96"/>
        <end position="115"/>
    </location>
</feature>
<evidence type="ECO:0000256" key="4">
    <source>
        <dbReference type="SAM" id="Phobius"/>
    </source>
</evidence>
<dbReference type="SMART" id="SM00342">
    <property type="entry name" value="HTH_ARAC"/>
    <property type="match status" value="1"/>
</dbReference>
<feature type="transmembrane region" description="Helical" evidence="4">
    <location>
        <begin position="55"/>
        <end position="81"/>
    </location>
</feature>
<dbReference type="EMBL" id="QWET01000016">
    <property type="protein sequence ID" value="RIH63820.1"/>
    <property type="molecule type" value="Genomic_DNA"/>
</dbReference>
<evidence type="ECO:0000259" key="5">
    <source>
        <dbReference type="PROSITE" id="PS01124"/>
    </source>
</evidence>
<dbReference type="PANTHER" id="PTHR43280:SF29">
    <property type="entry name" value="ARAC-FAMILY TRANSCRIPTIONAL REGULATOR"/>
    <property type="match status" value="1"/>
</dbReference>
<dbReference type="InterPro" id="IPR018062">
    <property type="entry name" value="HTH_AraC-typ_CS"/>
</dbReference>
<sequence>MLLFLSIAGIFLSLLLLYFNAKKFASTTYLGIFFFLISLYGLYQYILLYSKSVTLISLFLFNLSLFSSPVYLIGPMLYWYVRSVLTDDPKLKRSDLLHFIPAIIFFISALPNTFVPWQEKVEVAKTVVSDQSYIMVYKATLLSEFLSSATIFLTRLFLVLGYTIWSIVLFINYIKKRKSSSVFSKQQFMKKWLCYLLGFMLILVISQLFMVSKSFEMHFPAIFFTFNIIRVISVVGLVGLLISPFFFPTILYGLPRMPERNEEEKDNRLTNETKPPSNSFESDYLQSIGLKSDSLMKEKQLYLEPECNLGFFSRQIDVPAHHLAYYFREIKKQRFNDFRNEWRINHAKSLIQEGKANEITLEAIGSLSGFSSRNAFITDFKKTEGVSPSVYASRFN</sequence>
<dbReference type="PANTHER" id="PTHR43280">
    <property type="entry name" value="ARAC-FAMILY TRANSCRIPTIONAL REGULATOR"/>
    <property type="match status" value="1"/>
</dbReference>
<feature type="transmembrane region" description="Helical" evidence="4">
    <location>
        <begin position="31"/>
        <end position="48"/>
    </location>
</feature>
<dbReference type="PROSITE" id="PS00041">
    <property type="entry name" value="HTH_ARAC_FAMILY_1"/>
    <property type="match status" value="1"/>
</dbReference>
<dbReference type="SUPFAM" id="SSF46689">
    <property type="entry name" value="Homeodomain-like"/>
    <property type="match status" value="1"/>
</dbReference>
<evidence type="ECO:0000313" key="6">
    <source>
        <dbReference type="EMBL" id="RIH63820.1"/>
    </source>
</evidence>
<dbReference type="Gene3D" id="1.10.10.60">
    <property type="entry name" value="Homeodomain-like"/>
    <property type="match status" value="1"/>
</dbReference>
<dbReference type="InterPro" id="IPR009057">
    <property type="entry name" value="Homeodomain-like_sf"/>
</dbReference>
<proteinExistence type="predicted"/>
<feature type="domain" description="HTH araC/xylS-type" evidence="5">
    <location>
        <begin position="293"/>
        <end position="394"/>
    </location>
</feature>
<dbReference type="Pfam" id="PF12833">
    <property type="entry name" value="HTH_18"/>
    <property type="match status" value="1"/>
</dbReference>
<comment type="caution">
    <text evidence="6">The sequence shown here is derived from an EMBL/GenBank/DDBJ whole genome shotgun (WGS) entry which is preliminary data.</text>
</comment>